<evidence type="ECO:0000313" key="3">
    <source>
        <dbReference type="Proteomes" id="UP000179642"/>
    </source>
</evidence>
<dbReference type="EMBL" id="MLYO01000032">
    <property type="protein sequence ID" value="OIK04074.1"/>
    <property type="molecule type" value="Genomic_DNA"/>
</dbReference>
<sequence length="286" mass="31869">MPPRKPIPGSGHQSPRVVLAIELARLRTESGWSLRELAGKVGWDHSQLHSLERGKTLGGPEIIEALDVVYGTKPLLMRLWEIAKQETVFRDKYVRYMELEAEAVVIEHYAGSFLHGMFQTEAYAKALFWSTPHLPSQVPELEEQLVGRMSRQELLLCESPPHLRAIIDEAVLRRPLLDAGEWRGQLAHIVEMASQPHVAVQVLPYSVGLHDLLGGLVAFLRGLDGTTAVWVESSKSGELLEDAREVEQLRLSYDALRDVALSPQDSVAFIEQVMEDSAPCDPLAST</sequence>
<protein>
    <recommendedName>
        <fullName evidence="1">HTH cro/C1-type domain-containing protein</fullName>
    </recommendedName>
</protein>
<dbReference type="Gene3D" id="1.10.260.40">
    <property type="entry name" value="lambda repressor-like DNA-binding domains"/>
    <property type="match status" value="1"/>
</dbReference>
<dbReference type="AlphaFoldDB" id="A0A1S2QDE6"/>
<reference evidence="2 3" key="1">
    <citation type="submission" date="2016-10" db="EMBL/GenBank/DDBJ databases">
        <title>Genome sequence of Streptomyces sp. MUSC 1.</title>
        <authorList>
            <person name="Lee L.-H."/>
            <person name="Ser H.-L."/>
            <person name="Law J.W.-F."/>
        </authorList>
    </citation>
    <scope>NUCLEOTIDE SEQUENCE [LARGE SCALE GENOMIC DNA]</scope>
    <source>
        <strain evidence="2 3">MUSC 1</strain>
    </source>
</reference>
<dbReference type="InterPro" id="IPR010982">
    <property type="entry name" value="Lambda_DNA-bd_dom_sf"/>
</dbReference>
<dbReference type="InterPro" id="IPR001387">
    <property type="entry name" value="Cro/C1-type_HTH"/>
</dbReference>
<dbReference type="Proteomes" id="UP000179642">
    <property type="component" value="Unassembled WGS sequence"/>
</dbReference>
<evidence type="ECO:0000313" key="2">
    <source>
        <dbReference type="EMBL" id="OIK04074.1"/>
    </source>
</evidence>
<dbReference type="GO" id="GO:0003677">
    <property type="term" value="F:DNA binding"/>
    <property type="evidence" value="ECO:0007669"/>
    <property type="project" value="InterPro"/>
</dbReference>
<dbReference type="Pfam" id="PF19054">
    <property type="entry name" value="DUF5753"/>
    <property type="match status" value="1"/>
</dbReference>
<keyword evidence="3" id="KW-1185">Reference proteome</keyword>
<dbReference type="SUPFAM" id="SSF47413">
    <property type="entry name" value="lambda repressor-like DNA-binding domains"/>
    <property type="match status" value="1"/>
</dbReference>
<accession>A0A1S2QDE6</accession>
<evidence type="ECO:0000259" key="1">
    <source>
        <dbReference type="PROSITE" id="PS50943"/>
    </source>
</evidence>
<dbReference type="CDD" id="cd00093">
    <property type="entry name" value="HTH_XRE"/>
    <property type="match status" value="1"/>
</dbReference>
<name>A0A1S2QDE6_9ACTN</name>
<feature type="domain" description="HTH cro/C1-type" evidence="1">
    <location>
        <begin position="23"/>
        <end position="77"/>
    </location>
</feature>
<proteinExistence type="predicted"/>
<gene>
    <name evidence="2" type="ORF">BIV23_19430</name>
</gene>
<dbReference type="Pfam" id="PF13560">
    <property type="entry name" value="HTH_31"/>
    <property type="match status" value="1"/>
</dbReference>
<dbReference type="PROSITE" id="PS50943">
    <property type="entry name" value="HTH_CROC1"/>
    <property type="match status" value="1"/>
</dbReference>
<dbReference type="InterPro" id="IPR043917">
    <property type="entry name" value="DUF5753"/>
</dbReference>
<organism evidence="2 3">
    <name type="scientific">Streptomyces monashensis</name>
    <dbReference type="NCBI Taxonomy" id="1678012"/>
    <lineage>
        <taxon>Bacteria</taxon>
        <taxon>Bacillati</taxon>
        <taxon>Actinomycetota</taxon>
        <taxon>Actinomycetes</taxon>
        <taxon>Kitasatosporales</taxon>
        <taxon>Streptomycetaceae</taxon>
        <taxon>Streptomyces</taxon>
    </lineage>
</organism>
<dbReference type="SMART" id="SM00530">
    <property type="entry name" value="HTH_XRE"/>
    <property type="match status" value="1"/>
</dbReference>
<comment type="caution">
    <text evidence="2">The sequence shown here is derived from an EMBL/GenBank/DDBJ whole genome shotgun (WGS) entry which is preliminary data.</text>
</comment>